<name>A0A450WZJ3_9GAMM</name>
<gene>
    <name evidence="1" type="ORF">BECKLFY1418C_GA0070996_111910</name>
</gene>
<organism evidence="1">
    <name type="scientific">Candidatus Kentrum sp. LFY</name>
    <dbReference type="NCBI Taxonomy" id="2126342"/>
    <lineage>
        <taxon>Bacteria</taxon>
        <taxon>Pseudomonadati</taxon>
        <taxon>Pseudomonadota</taxon>
        <taxon>Gammaproteobacteria</taxon>
        <taxon>Candidatus Kentrum</taxon>
    </lineage>
</organism>
<sequence>MWADFEAGLDLGFNLGAIAGKSNLDTDLEMVVPGAIRAGEHFTIDTSKWTYDVANGAGFELDDSNWGLNANLVLAGSVGVEMEVGLMGKLKGLPKVEASVPVVLQVNPNVNLDLLGIGGIPLGEWELSTSSRGFAIEKGDKEISLNAPELAGVESDRNGSSFSAERDADSNLLNANLDLVNMVTSMFPELSPLNTERKLINKKFLKADLTAKLVSLDFNAGLGYGEEINMDYDPTKMDLTLAFGGQTQTGKLGDSFRFLAPDDKSATNLQVDFGYDGKIQAERNLNLNGALKLGVGTIGVDFKVKGWGPSFSAGPALEVGPELSVGNIGIGSSSKSLAFRDTANIAMAYA</sequence>
<dbReference type="EMBL" id="CAADFN010000119">
    <property type="protein sequence ID" value="VFK22446.1"/>
    <property type="molecule type" value="Genomic_DNA"/>
</dbReference>
<evidence type="ECO:0000313" key="1">
    <source>
        <dbReference type="EMBL" id="VFK22446.1"/>
    </source>
</evidence>
<accession>A0A450WZJ3</accession>
<proteinExistence type="predicted"/>
<dbReference type="AlphaFoldDB" id="A0A450WZJ3"/>
<protein>
    <submittedName>
        <fullName evidence="1">Uncharacterized protein</fullName>
    </submittedName>
</protein>
<reference evidence="1" key="1">
    <citation type="submission" date="2019-02" db="EMBL/GenBank/DDBJ databases">
        <authorList>
            <person name="Gruber-Vodicka R. H."/>
            <person name="Seah K. B. B."/>
        </authorList>
    </citation>
    <scope>NUCLEOTIDE SEQUENCE</scope>
    <source>
        <strain evidence="1">BECK_BY7</strain>
    </source>
</reference>